<protein>
    <submittedName>
        <fullName evidence="2">Uncharacterized protein</fullName>
    </submittedName>
</protein>
<feature type="non-terminal residue" evidence="2">
    <location>
        <position position="61"/>
    </location>
</feature>
<feature type="region of interest" description="Disordered" evidence="1">
    <location>
        <begin position="1"/>
        <end position="24"/>
    </location>
</feature>
<evidence type="ECO:0000313" key="2">
    <source>
        <dbReference type="EMBL" id="CAB4015189.1"/>
    </source>
</evidence>
<reference evidence="2" key="1">
    <citation type="submission" date="2020-04" db="EMBL/GenBank/DDBJ databases">
        <authorList>
            <person name="Alioto T."/>
            <person name="Alioto T."/>
            <person name="Gomez Garrido J."/>
        </authorList>
    </citation>
    <scope>NUCLEOTIDE SEQUENCE</scope>
    <source>
        <strain evidence="2">A484AB</strain>
    </source>
</reference>
<dbReference type="EMBL" id="CACRXK020008618">
    <property type="protein sequence ID" value="CAB4015189.1"/>
    <property type="molecule type" value="Genomic_DNA"/>
</dbReference>
<gene>
    <name evidence="2" type="ORF">PACLA_8A021632</name>
</gene>
<dbReference type="Proteomes" id="UP001152795">
    <property type="component" value="Unassembled WGS sequence"/>
</dbReference>
<name>A0A7D9ERU3_PARCT</name>
<proteinExistence type="predicted"/>
<evidence type="ECO:0000313" key="3">
    <source>
        <dbReference type="Proteomes" id="UP001152795"/>
    </source>
</evidence>
<keyword evidence="3" id="KW-1185">Reference proteome</keyword>
<sequence length="61" mass="6763">MAEEVGSFSFDSINSDGYSINLNENEAVESTIDSSKERRDGANCKNGNDKPIKTIWYADKT</sequence>
<accession>A0A7D9ERU3</accession>
<comment type="caution">
    <text evidence="2">The sequence shown here is derived from an EMBL/GenBank/DDBJ whole genome shotgun (WGS) entry which is preliminary data.</text>
</comment>
<evidence type="ECO:0000256" key="1">
    <source>
        <dbReference type="SAM" id="MobiDB-lite"/>
    </source>
</evidence>
<dbReference type="AlphaFoldDB" id="A0A7D9ERU3"/>
<feature type="compositionally biased region" description="Polar residues" evidence="1">
    <location>
        <begin position="9"/>
        <end position="24"/>
    </location>
</feature>
<organism evidence="2 3">
    <name type="scientific">Paramuricea clavata</name>
    <name type="common">Red gorgonian</name>
    <name type="synonym">Violescent sea-whip</name>
    <dbReference type="NCBI Taxonomy" id="317549"/>
    <lineage>
        <taxon>Eukaryota</taxon>
        <taxon>Metazoa</taxon>
        <taxon>Cnidaria</taxon>
        <taxon>Anthozoa</taxon>
        <taxon>Octocorallia</taxon>
        <taxon>Malacalcyonacea</taxon>
        <taxon>Plexauridae</taxon>
        <taxon>Paramuricea</taxon>
    </lineage>
</organism>